<evidence type="ECO:0000259" key="4">
    <source>
        <dbReference type="Pfam" id="PF17899"/>
    </source>
</evidence>
<dbReference type="InterPro" id="IPR007963">
    <property type="entry name" value="Peptidase_M61_catalytic"/>
</dbReference>
<evidence type="ECO:0000256" key="1">
    <source>
        <dbReference type="SAM" id="MobiDB-lite"/>
    </source>
</evidence>
<reference evidence="5" key="1">
    <citation type="journal article" date="2023" name="Comput. Struct. Biotechnol. J.">
        <title>Discovery of a novel marine Bacteroidetes with a rich repertoire of carbohydrate-active enzymes.</title>
        <authorList>
            <person name="Chen B."/>
            <person name="Liu G."/>
            <person name="Chen Q."/>
            <person name="Wang H."/>
            <person name="Liu L."/>
            <person name="Tang K."/>
        </authorList>
    </citation>
    <scope>NUCLEOTIDE SEQUENCE</scope>
    <source>
        <strain evidence="5">TK19036</strain>
    </source>
</reference>
<dbReference type="InterPro" id="IPR027268">
    <property type="entry name" value="Peptidase_M4/M1_CTD_sf"/>
</dbReference>
<dbReference type="Gene3D" id="1.10.390.10">
    <property type="entry name" value="Neutral Protease Domain 2"/>
    <property type="match status" value="1"/>
</dbReference>
<dbReference type="SUPFAM" id="SSF50156">
    <property type="entry name" value="PDZ domain-like"/>
    <property type="match status" value="1"/>
</dbReference>
<evidence type="ECO:0000256" key="2">
    <source>
        <dbReference type="SAM" id="SignalP"/>
    </source>
</evidence>
<feature type="domain" description="Peptidase M61 catalytic" evidence="3">
    <location>
        <begin position="297"/>
        <end position="414"/>
    </location>
</feature>
<accession>A0AA49JGA5</accession>
<gene>
    <name evidence="5" type="ORF">K4G66_13315</name>
</gene>
<reference evidence="5" key="2">
    <citation type="journal article" date="2024" name="Antonie Van Leeuwenhoek">
        <title>Roseihalotalea indica gen. nov., sp. nov., a halophilic Bacteroidetes from mesopelagic Southwest Indian Ocean with higher carbohydrate metabolic potential.</title>
        <authorList>
            <person name="Chen B."/>
            <person name="Zhang M."/>
            <person name="Lin D."/>
            <person name="Ye J."/>
            <person name="Tang K."/>
        </authorList>
    </citation>
    <scope>NUCLEOTIDE SEQUENCE</scope>
    <source>
        <strain evidence="5">TK19036</strain>
    </source>
</reference>
<dbReference type="Gene3D" id="2.60.40.3650">
    <property type="match status" value="1"/>
</dbReference>
<evidence type="ECO:0000259" key="3">
    <source>
        <dbReference type="Pfam" id="PF05299"/>
    </source>
</evidence>
<keyword evidence="2" id="KW-0732">Signal</keyword>
<dbReference type="Pfam" id="PF05299">
    <property type="entry name" value="Peptidase_M61"/>
    <property type="match status" value="1"/>
</dbReference>
<feature type="region of interest" description="Disordered" evidence="1">
    <location>
        <begin position="595"/>
        <end position="617"/>
    </location>
</feature>
<sequence>MNRNLRFLFLALLLVYGTIPTFAAPFLNAEGEPIRYEVSFDNVQHHELHITIHFQDLTNDTLVLRMPQSSPGRYAVHNFAKNVYETVATDGNGKLLSLTKTGIAEWQVSGYDKEVQFAYTLFGNHGDGTYTGIDNRKAHLNMPASFIYGADLDQRPIEISFQLEDKPDWDVATQLVSTADEYTFTAPNYYYFYDSPTMIGPLRWRRWNVEDNGEEYTIEIAAMVEDSDEALDSYAAWVKQVVNEASTVFGAFPDFDYGRYTFLVSYNPWIFGDGMEHRNSTVCSSSGNLEENASGLIGTISHEFFHAWNVERIRPQTLEPFNFDQANMSDALWFAEGFTSYYDDLILERAGIKTPADYISGLAGGLNYVLNAPGRQMQGPVAMSKQAPFVDAGTTNDETNYPNTFVSYYSYGAVLGLVLDLSIRTRFEGKTLDDMMEYMWENYGQPETPYTVADLQAALEAVTGDADFANTFFQESIYGNEIPDLAPLLQEFGVVMHLQNPDSAGFPALVWEERTEGLFVKGFMLRSNPLYESGLERGDQVLTIDGKPIATEVDFNRDWELGSTHTITYRQNGLEQQGNFTIEPDPTYELVLMEDTGETPSEEQLKKRAAWLGKQEK</sequence>
<name>A0AA49JGA5_9BACT</name>
<dbReference type="Gene3D" id="2.30.42.10">
    <property type="match status" value="1"/>
</dbReference>
<protein>
    <submittedName>
        <fullName evidence="5">M61 family peptidase</fullName>
    </submittedName>
</protein>
<dbReference type="InterPro" id="IPR024191">
    <property type="entry name" value="Peptidase_M61"/>
</dbReference>
<dbReference type="PIRSF" id="PIRSF016493">
    <property type="entry name" value="Glycyl_aminpptds"/>
    <property type="match status" value="1"/>
</dbReference>
<dbReference type="InterPro" id="IPR036034">
    <property type="entry name" value="PDZ_sf"/>
</dbReference>
<evidence type="ECO:0000313" key="5">
    <source>
        <dbReference type="EMBL" id="WKN39671.1"/>
    </source>
</evidence>
<dbReference type="EMBL" id="CP120682">
    <property type="protein sequence ID" value="WKN39671.1"/>
    <property type="molecule type" value="Genomic_DNA"/>
</dbReference>
<feature type="chain" id="PRO_5041466005" evidence="2">
    <location>
        <begin position="24"/>
        <end position="617"/>
    </location>
</feature>
<organism evidence="5">
    <name type="scientific">Roseihalotalea indica</name>
    <dbReference type="NCBI Taxonomy" id="2867963"/>
    <lineage>
        <taxon>Bacteria</taxon>
        <taxon>Pseudomonadati</taxon>
        <taxon>Bacteroidota</taxon>
        <taxon>Cytophagia</taxon>
        <taxon>Cytophagales</taxon>
        <taxon>Catalimonadaceae</taxon>
        <taxon>Roseihalotalea</taxon>
    </lineage>
</organism>
<dbReference type="AlphaFoldDB" id="A0AA49JGA5"/>
<dbReference type="InterPro" id="IPR040756">
    <property type="entry name" value="Peptidase_M61_N"/>
</dbReference>
<feature type="signal peptide" evidence="2">
    <location>
        <begin position="1"/>
        <end position="23"/>
    </location>
</feature>
<proteinExistence type="predicted"/>
<feature type="domain" description="Peptidase M61 N-terminal" evidence="4">
    <location>
        <begin position="35"/>
        <end position="200"/>
    </location>
</feature>
<dbReference type="SUPFAM" id="SSF55486">
    <property type="entry name" value="Metalloproteases ('zincins'), catalytic domain"/>
    <property type="match status" value="1"/>
</dbReference>
<dbReference type="Pfam" id="PF17899">
    <property type="entry name" value="Peptidase_M61_N"/>
    <property type="match status" value="1"/>
</dbReference>